<dbReference type="HOGENOM" id="CLU_1838858_0_0_1"/>
<protein>
    <submittedName>
        <fullName evidence="1">AlNc14C27G2606 protein</fullName>
    </submittedName>
</protein>
<sequence length="140" mass="15473">MFKEAAQATVQTTTARVQTTVHRVTNIITSVTSNINFCQAVTDMNVAGMNVVQQENERYSARASMENNVNIEDVIKAMQLLLSLPTSYEMDDKLFTTNVIVEVLIEIVTEFQRNPECARTTVILDCGRSSLGCGLSGFLC</sequence>
<accession>F0W6X0</accession>
<reference evidence="1" key="2">
    <citation type="submission" date="2011-02" db="EMBL/GenBank/DDBJ databases">
        <authorList>
            <person name="MacLean D."/>
        </authorList>
    </citation>
    <scope>NUCLEOTIDE SEQUENCE</scope>
</reference>
<name>F0W6X0_9STRA</name>
<proteinExistence type="predicted"/>
<dbReference type="EMBL" id="FR824072">
    <property type="protein sequence ID" value="CCA16865.1"/>
    <property type="molecule type" value="Genomic_DNA"/>
</dbReference>
<reference evidence="1" key="1">
    <citation type="journal article" date="2011" name="PLoS Biol.">
        <title>Gene gain and loss during evolution of obligate parasitism in the white rust pathogen of Arabidopsis thaliana.</title>
        <authorList>
            <person name="Kemen E."/>
            <person name="Gardiner A."/>
            <person name="Schultz-Larsen T."/>
            <person name="Kemen A.C."/>
            <person name="Balmuth A.L."/>
            <person name="Robert-Seilaniantz A."/>
            <person name="Bailey K."/>
            <person name="Holub E."/>
            <person name="Studholme D.J."/>
            <person name="Maclean D."/>
            <person name="Jones J.D."/>
        </authorList>
    </citation>
    <scope>NUCLEOTIDE SEQUENCE</scope>
</reference>
<dbReference type="AlphaFoldDB" id="F0W6X0"/>
<gene>
    <name evidence="1" type="primary">AlNc14C27G2606</name>
    <name evidence="1" type="ORF">ALNC14_030080</name>
</gene>
<evidence type="ECO:0000313" key="1">
    <source>
        <dbReference type="EMBL" id="CCA16865.1"/>
    </source>
</evidence>
<organism evidence="1">
    <name type="scientific">Albugo laibachii Nc14</name>
    <dbReference type="NCBI Taxonomy" id="890382"/>
    <lineage>
        <taxon>Eukaryota</taxon>
        <taxon>Sar</taxon>
        <taxon>Stramenopiles</taxon>
        <taxon>Oomycota</taxon>
        <taxon>Peronosporomycetes</taxon>
        <taxon>Albuginales</taxon>
        <taxon>Albuginaceae</taxon>
        <taxon>Albugo</taxon>
    </lineage>
</organism>